<organism evidence="2 3">
    <name type="scientific">Hymenobacter koreensis</name>
    <dbReference type="NCBI Taxonomy" id="1084523"/>
    <lineage>
        <taxon>Bacteria</taxon>
        <taxon>Pseudomonadati</taxon>
        <taxon>Bacteroidota</taxon>
        <taxon>Cytophagia</taxon>
        <taxon>Cytophagales</taxon>
        <taxon>Hymenobacteraceae</taxon>
        <taxon>Hymenobacter</taxon>
    </lineage>
</organism>
<evidence type="ECO:0008006" key="4">
    <source>
        <dbReference type="Google" id="ProtNLM"/>
    </source>
</evidence>
<dbReference type="Proteomes" id="UP001500454">
    <property type="component" value="Unassembled WGS sequence"/>
</dbReference>
<keyword evidence="1" id="KW-0812">Transmembrane</keyword>
<feature type="transmembrane region" description="Helical" evidence="1">
    <location>
        <begin position="121"/>
        <end position="140"/>
    </location>
</feature>
<feature type="transmembrane region" description="Helical" evidence="1">
    <location>
        <begin position="90"/>
        <end position="109"/>
    </location>
</feature>
<feature type="transmembrane region" description="Helical" evidence="1">
    <location>
        <begin position="379"/>
        <end position="396"/>
    </location>
</feature>
<feature type="transmembrane region" description="Helical" evidence="1">
    <location>
        <begin position="183"/>
        <end position="207"/>
    </location>
</feature>
<feature type="transmembrane region" description="Helical" evidence="1">
    <location>
        <begin position="346"/>
        <end position="367"/>
    </location>
</feature>
<feature type="transmembrane region" description="Helical" evidence="1">
    <location>
        <begin position="314"/>
        <end position="334"/>
    </location>
</feature>
<reference evidence="3" key="1">
    <citation type="journal article" date="2019" name="Int. J. Syst. Evol. Microbiol.">
        <title>The Global Catalogue of Microorganisms (GCM) 10K type strain sequencing project: providing services to taxonomists for standard genome sequencing and annotation.</title>
        <authorList>
            <consortium name="The Broad Institute Genomics Platform"/>
            <consortium name="The Broad Institute Genome Sequencing Center for Infectious Disease"/>
            <person name="Wu L."/>
            <person name="Ma J."/>
        </authorList>
    </citation>
    <scope>NUCLEOTIDE SEQUENCE [LARGE SCALE GENOMIC DNA]</scope>
    <source>
        <strain evidence="3">JCM 17924</strain>
    </source>
</reference>
<name>A0ABP8JKZ1_9BACT</name>
<feature type="transmembrane region" description="Helical" evidence="1">
    <location>
        <begin position="15"/>
        <end position="38"/>
    </location>
</feature>
<proteinExistence type="predicted"/>
<evidence type="ECO:0000313" key="3">
    <source>
        <dbReference type="Proteomes" id="UP001500454"/>
    </source>
</evidence>
<evidence type="ECO:0000256" key="1">
    <source>
        <dbReference type="SAM" id="Phobius"/>
    </source>
</evidence>
<feature type="transmembrane region" description="Helical" evidence="1">
    <location>
        <begin position="152"/>
        <end position="171"/>
    </location>
</feature>
<dbReference type="InterPro" id="IPR045691">
    <property type="entry name" value="DUF6056"/>
</dbReference>
<dbReference type="RefSeq" id="WP_345227527.1">
    <property type="nucleotide sequence ID" value="NZ_BAABHA010000015.1"/>
</dbReference>
<keyword evidence="3" id="KW-1185">Reference proteome</keyword>
<comment type="caution">
    <text evidence="2">The sequence shown here is derived from an EMBL/GenBank/DDBJ whole genome shotgun (WGS) entry which is preliminary data.</text>
</comment>
<keyword evidence="1" id="KW-0472">Membrane</keyword>
<gene>
    <name evidence="2" type="ORF">GCM10023186_42460</name>
</gene>
<dbReference type="EMBL" id="BAABHA010000015">
    <property type="protein sequence ID" value="GAA4392229.1"/>
    <property type="molecule type" value="Genomic_DNA"/>
</dbReference>
<dbReference type="Pfam" id="PF19528">
    <property type="entry name" value="DUF6056"/>
    <property type="match status" value="1"/>
</dbReference>
<feature type="transmembrane region" description="Helical" evidence="1">
    <location>
        <begin position="227"/>
        <end position="244"/>
    </location>
</feature>
<feature type="transmembrane region" description="Helical" evidence="1">
    <location>
        <begin position="275"/>
        <end position="294"/>
    </location>
</feature>
<protein>
    <recommendedName>
        <fullName evidence="4">Glycosyltransferase RgtA/B/C/D-like domain-containing protein</fullName>
    </recommendedName>
</protein>
<accession>A0ABP8JKZ1</accession>
<keyword evidence="1" id="KW-1133">Transmembrane helix</keyword>
<sequence>MRFALIHSRFIRSGVPALVGLMGILCLLPFVALCWYAHPSADDFLTANEVRKYGHWGYIPFMYLNWTGRYTSTVLWGLLNPVSYGNTTEGYGLVCLLLILALPVVLYVLLQALLPGQFRRFTLWVSSGVLTALFLVQMPSPAEGFYWITSTYNYLLPALLTLLALAALARRAAAATPAARRRWLVAAGVLAVLAIGGNETNALVLALGVGGFTALRSLQRRRIEWEYVGLSAAIALACAAAFLAPGNFARLDQSAHASSVLEAADKAALSAYRGLVNWLGNGVVLALTVLLLPVGFRLRNLPNLPLNQLAQNPLFITLLIPVSLILVQFLAWWATNQPMPARSRNVLYLFFLIGWFLNAYAWARYFWRNSTRGTLRLPGYAQAALIGWIVVVFALGHTRKMRGREPHDNLNNVLVAYQDWLNGAAARYDAQLTARYQVLKAKGWSSEHVVVEPLQDPPRTLLFGDITPDVNDWSNLAYAEFFGQKSIRVPAN</sequence>
<evidence type="ECO:0000313" key="2">
    <source>
        <dbReference type="EMBL" id="GAA4392229.1"/>
    </source>
</evidence>